<accession>A0A366WP85</accession>
<sequence length="74" mass="7869">MDTDIALIVGLVLVLLSIPSMLAAFSTDRAPRASILTLLIAGGLIIYAVQTNPGGYQLAEVPDVFFNVVARIIR</sequence>
<evidence type="ECO:0008006" key="4">
    <source>
        <dbReference type="Google" id="ProtNLM"/>
    </source>
</evidence>
<keyword evidence="1" id="KW-0472">Membrane</keyword>
<dbReference type="AlphaFoldDB" id="A0A366WP85"/>
<organism evidence="2 3">
    <name type="scientific">Phaeobacter gallaeciensis</name>
    <dbReference type="NCBI Taxonomy" id="60890"/>
    <lineage>
        <taxon>Bacteria</taxon>
        <taxon>Pseudomonadati</taxon>
        <taxon>Pseudomonadota</taxon>
        <taxon>Alphaproteobacteria</taxon>
        <taxon>Rhodobacterales</taxon>
        <taxon>Roseobacteraceae</taxon>
        <taxon>Phaeobacter</taxon>
    </lineage>
</organism>
<keyword evidence="1" id="KW-1133">Transmembrane helix</keyword>
<name>A0A366WP85_9RHOB</name>
<dbReference type="Proteomes" id="UP000252706">
    <property type="component" value="Unassembled WGS sequence"/>
</dbReference>
<reference evidence="2 3" key="1">
    <citation type="submission" date="2018-07" db="EMBL/GenBank/DDBJ databases">
        <title>Modular assembly of carbohydrate-degrading microbial communities in the ocean.</title>
        <authorList>
            <person name="Enke T.N."/>
            <person name="Datta M.S."/>
            <person name="Schwartzman J.A."/>
            <person name="Cermak N."/>
            <person name="Schmitz D.A."/>
            <person name="Barrere J."/>
            <person name="Cordero O.X."/>
        </authorList>
    </citation>
    <scope>NUCLEOTIDE SEQUENCE [LARGE SCALE GENOMIC DNA]</scope>
    <source>
        <strain evidence="2 3">C3M10</strain>
    </source>
</reference>
<comment type="caution">
    <text evidence="2">The sequence shown here is derived from an EMBL/GenBank/DDBJ whole genome shotgun (WGS) entry which is preliminary data.</text>
</comment>
<evidence type="ECO:0000313" key="2">
    <source>
        <dbReference type="EMBL" id="RBW50379.1"/>
    </source>
</evidence>
<protein>
    <recommendedName>
        <fullName evidence="4">50S ribosomal protein L35</fullName>
    </recommendedName>
</protein>
<feature type="transmembrane region" description="Helical" evidence="1">
    <location>
        <begin position="33"/>
        <end position="49"/>
    </location>
</feature>
<proteinExistence type="predicted"/>
<keyword evidence="1" id="KW-0812">Transmembrane</keyword>
<dbReference type="EMBL" id="QOCE01000048">
    <property type="protein sequence ID" value="RBW50379.1"/>
    <property type="molecule type" value="Genomic_DNA"/>
</dbReference>
<dbReference type="RefSeq" id="WP_113825585.1">
    <property type="nucleotide sequence ID" value="NZ_QOCE01000048.1"/>
</dbReference>
<evidence type="ECO:0000313" key="3">
    <source>
        <dbReference type="Proteomes" id="UP000252706"/>
    </source>
</evidence>
<evidence type="ECO:0000256" key="1">
    <source>
        <dbReference type="SAM" id="Phobius"/>
    </source>
</evidence>
<gene>
    <name evidence="2" type="ORF">DS909_21185</name>
</gene>